<accession>A0A8J6JEJ4</accession>
<evidence type="ECO:0000313" key="2">
    <source>
        <dbReference type="EMBL" id="MBC5738613.1"/>
    </source>
</evidence>
<protein>
    <submittedName>
        <fullName evidence="2">Uncharacterized protein</fullName>
    </submittedName>
</protein>
<dbReference type="EMBL" id="JACOPQ010000018">
    <property type="protein sequence ID" value="MBC5738613.1"/>
    <property type="molecule type" value="Genomic_DNA"/>
</dbReference>
<evidence type="ECO:0000313" key="3">
    <source>
        <dbReference type="Proteomes" id="UP000607645"/>
    </source>
</evidence>
<evidence type="ECO:0000256" key="1">
    <source>
        <dbReference type="SAM" id="Phobius"/>
    </source>
</evidence>
<reference evidence="2" key="1">
    <citation type="submission" date="2020-08" db="EMBL/GenBank/DDBJ databases">
        <title>Genome public.</title>
        <authorList>
            <person name="Liu C."/>
            <person name="Sun Q."/>
        </authorList>
    </citation>
    <scope>NUCLEOTIDE SEQUENCE</scope>
    <source>
        <strain evidence="2">NSJ-52</strain>
    </source>
</reference>
<comment type="caution">
    <text evidence="2">The sequence shown here is derived from an EMBL/GenBank/DDBJ whole genome shotgun (WGS) entry which is preliminary data.</text>
</comment>
<dbReference type="RefSeq" id="WP_186920297.1">
    <property type="nucleotide sequence ID" value="NZ_JACOPQ010000018.1"/>
</dbReference>
<dbReference type="NCBIfam" id="NF038403">
    <property type="entry name" value="perm_prefix_1"/>
    <property type="match status" value="1"/>
</dbReference>
<dbReference type="AlphaFoldDB" id="A0A8J6JEJ4"/>
<proteinExistence type="predicted"/>
<feature type="transmembrane region" description="Helical" evidence="1">
    <location>
        <begin position="84"/>
        <end position="106"/>
    </location>
</feature>
<gene>
    <name evidence="2" type="ORF">H8S62_16500</name>
</gene>
<name>A0A8J6JEJ4_9FIRM</name>
<dbReference type="InterPro" id="IPR047928">
    <property type="entry name" value="Perm_prefix_1"/>
</dbReference>
<keyword evidence="1" id="KW-0472">Membrane</keyword>
<dbReference type="Proteomes" id="UP000607645">
    <property type="component" value="Unassembled WGS sequence"/>
</dbReference>
<keyword evidence="1" id="KW-1133">Transmembrane helix</keyword>
<keyword evidence="3" id="KW-1185">Reference proteome</keyword>
<keyword evidence="1" id="KW-0812">Transmembrane</keyword>
<sequence>MGFNPISTYCDAVCAMIRQKRVHGAVTAELTGHMEDHADYLVETKGTSLREAREEAVRSMGDPYELGKALDRLHNPWYPRLSRAFLLLGLLFILISVVLGMGGGTFSSIRYTPFADPAQLAAGQADASRGEQIVAAGTAQGGGRLGFYHFSETGAAVLIRETRDYNGDPIEEYRLEVVFSSLRWPIWLGPLVSGYLPNDLRTNGGGDPYLSVYPLPERGLFRHFYSAAVYRADPAATTYTLEFGEEHAVVYSVALKEVDAP</sequence>
<organism evidence="2 3">
    <name type="scientific">Lawsonibacter faecis</name>
    <dbReference type="NCBI Taxonomy" id="2763052"/>
    <lineage>
        <taxon>Bacteria</taxon>
        <taxon>Bacillati</taxon>
        <taxon>Bacillota</taxon>
        <taxon>Clostridia</taxon>
        <taxon>Eubacteriales</taxon>
        <taxon>Oscillospiraceae</taxon>
        <taxon>Lawsonibacter</taxon>
    </lineage>
</organism>